<evidence type="ECO:0000313" key="2">
    <source>
        <dbReference type="Proteomes" id="UP001596104"/>
    </source>
</evidence>
<accession>A0ABW0H9V6</accession>
<comment type="caution">
    <text evidence="1">The sequence shown here is derived from an EMBL/GenBank/DDBJ whole genome shotgun (WGS) entry which is preliminary data.</text>
</comment>
<dbReference type="RefSeq" id="WP_377008080.1">
    <property type="nucleotide sequence ID" value="NZ_JBHSLV010000019.1"/>
</dbReference>
<name>A0ABW0H9V6_9HYPH</name>
<gene>
    <name evidence="1" type="ORF">ACFPPC_10860</name>
</gene>
<proteinExistence type="predicted"/>
<dbReference type="EMBL" id="JBHSLV010000019">
    <property type="protein sequence ID" value="MFC5393133.1"/>
    <property type="molecule type" value="Genomic_DNA"/>
</dbReference>
<organism evidence="1 2">
    <name type="scientific">Bosea vestrisii</name>
    <dbReference type="NCBI Taxonomy" id="151416"/>
    <lineage>
        <taxon>Bacteria</taxon>
        <taxon>Pseudomonadati</taxon>
        <taxon>Pseudomonadota</taxon>
        <taxon>Alphaproteobacteria</taxon>
        <taxon>Hyphomicrobiales</taxon>
        <taxon>Boseaceae</taxon>
        <taxon>Bosea</taxon>
    </lineage>
</organism>
<sequence>MIHISDHALVRFLERSGALDVEAVRRALAASLERAHRAAARVGIDDYEIVADGLRYVVREGTLTTVTPPERFPPR</sequence>
<protein>
    <submittedName>
        <fullName evidence="1">Uncharacterized protein</fullName>
    </submittedName>
</protein>
<keyword evidence="2" id="KW-1185">Reference proteome</keyword>
<dbReference type="Proteomes" id="UP001596104">
    <property type="component" value="Unassembled WGS sequence"/>
</dbReference>
<reference evidence="2" key="1">
    <citation type="journal article" date="2019" name="Int. J. Syst. Evol. Microbiol.">
        <title>The Global Catalogue of Microorganisms (GCM) 10K type strain sequencing project: providing services to taxonomists for standard genome sequencing and annotation.</title>
        <authorList>
            <consortium name="The Broad Institute Genomics Platform"/>
            <consortium name="The Broad Institute Genome Sequencing Center for Infectious Disease"/>
            <person name="Wu L."/>
            <person name="Ma J."/>
        </authorList>
    </citation>
    <scope>NUCLEOTIDE SEQUENCE [LARGE SCALE GENOMIC DNA]</scope>
    <source>
        <strain evidence="2">CGMCC 1.16326</strain>
    </source>
</reference>
<evidence type="ECO:0000313" key="1">
    <source>
        <dbReference type="EMBL" id="MFC5393133.1"/>
    </source>
</evidence>